<accession>A0AAV3XIK5</accession>
<evidence type="ECO:0000313" key="1">
    <source>
        <dbReference type="EMBL" id="GET42752.1"/>
    </source>
</evidence>
<dbReference type="AlphaFoldDB" id="A0AAV3XIK5"/>
<organism evidence="1 2">
    <name type="scientific">Microseira wollei NIES-4236</name>
    <dbReference type="NCBI Taxonomy" id="2530354"/>
    <lineage>
        <taxon>Bacteria</taxon>
        <taxon>Bacillati</taxon>
        <taxon>Cyanobacteriota</taxon>
        <taxon>Cyanophyceae</taxon>
        <taxon>Oscillatoriophycideae</taxon>
        <taxon>Aerosakkonematales</taxon>
        <taxon>Aerosakkonemataceae</taxon>
        <taxon>Microseira</taxon>
    </lineage>
</organism>
<evidence type="ECO:0008006" key="3">
    <source>
        <dbReference type="Google" id="ProtNLM"/>
    </source>
</evidence>
<keyword evidence="2" id="KW-1185">Reference proteome</keyword>
<dbReference type="RefSeq" id="WP_226590767.1">
    <property type="nucleotide sequence ID" value="NZ_BLAY01000180.1"/>
</dbReference>
<name>A0AAV3XIK5_9CYAN</name>
<gene>
    <name evidence="1" type="ORF">MiSe_75700</name>
</gene>
<protein>
    <recommendedName>
        <fullName evidence="3">CRISPR type III-B/RAMP module-associated protein Cmr5</fullName>
    </recommendedName>
</protein>
<proteinExistence type="predicted"/>
<dbReference type="Proteomes" id="UP001050975">
    <property type="component" value="Unassembled WGS sequence"/>
</dbReference>
<comment type="caution">
    <text evidence="1">The sequence shown here is derived from an EMBL/GenBank/DDBJ whole genome shotgun (WGS) entry which is preliminary data.</text>
</comment>
<evidence type="ECO:0000313" key="2">
    <source>
        <dbReference type="Proteomes" id="UP001050975"/>
    </source>
</evidence>
<sequence>MSNSAVTNLDRLAAEKAQAVIANTKSQKASDVENTVTKTLGVLQEDGVYACFLYLLAKEKDNGKAVITEMLDLLEKLGFGWNKPMNNGQIDLRPEIVLKHITDNVTQNLERLLLTKETLEQMLIYARYGAKARQVEEKDGQEANP</sequence>
<reference evidence="1" key="1">
    <citation type="submission" date="2019-10" db="EMBL/GenBank/DDBJ databases">
        <title>Draft genome sequece of Microseira wollei NIES-4236.</title>
        <authorList>
            <person name="Yamaguchi H."/>
            <person name="Suzuki S."/>
            <person name="Kawachi M."/>
        </authorList>
    </citation>
    <scope>NUCLEOTIDE SEQUENCE</scope>
    <source>
        <strain evidence="1">NIES-4236</strain>
    </source>
</reference>
<dbReference type="EMBL" id="BLAY01000180">
    <property type="protein sequence ID" value="GET42752.1"/>
    <property type="molecule type" value="Genomic_DNA"/>
</dbReference>